<sequence>MPPEKFYDDMDGTLKQQMDNVYKLYWIGIGKPDFLYDANKEYRAKLNSMGMKYAYTETNGGHIWRNWRIYLSEFVPLLFK</sequence>
<proteinExistence type="predicted"/>
<dbReference type="InterPro" id="IPR029058">
    <property type="entry name" value="AB_hydrolase_fold"/>
</dbReference>
<gene>
    <name evidence="1" type="ORF">SAMN05444285_11068</name>
</gene>
<dbReference type="RefSeq" id="WP_245749020.1">
    <property type="nucleotide sequence ID" value="NZ_FOHT01000010.1"/>
</dbReference>
<protein>
    <submittedName>
        <fullName evidence="1">Enterochelin esterase</fullName>
    </submittedName>
</protein>
<dbReference type="Proteomes" id="UP000181981">
    <property type="component" value="Unassembled WGS sequence"/>
</dbReference>
<accession>A0A1I0DIA6</accession>
<organism evidence="1 2">
    <name type="scientific">Draconibacterium orientale</name>
    <dbReference type="NCBI Taxonomy" id="1168034"/>
    <lineage>
        <taxon>Bacteria</taxon>
        <taxon>Pseudomonadati</taxon>
        <taxon>Bacteroidota</taxon>
        <taxon>Bacteroidia</taxon>
        <taxon>Marinilabiliales</taxon>
        <taxon>Prolixibacteraceae</taxon>
        <taxon>Draconibacterium</taxon>
    </lineage>
</organism>
<evidence type="ECO:0000313" key="1">
    <source>
        <dbReference type="EMBL" id="SET31958.1"/>
    </source>
</evidence>
<dbReference type="EMBL" id="FOHT01000010">
    <property type="protein sequence ID" value="SET31958.1"/>
    <property type="molecule type" value="Genomic_DNA"/>
</dbReference>
<evidence type="ECO:0000313" key="2">
    <source>
        <dbReference type="Proteomes" id="UP000181981"/>
    </source>
</evidence>
<name>A0A1I0DIA6_9BACT</name>
<dbReference type="AlphaFoldDB" id="A0A1I0DIA6"/>
<reference evidence="1 2" key="1">
    <citation type="submission" date="2016-10" db="EMBL/GenBank/DDBJ databases">
        <authorList>
            <person name="de Groot N.N."/>
        </authorList>
    </citation>
    <scope>NUCLEOTIDE SEQUENCE [LARGE SCALE GENOMIC DNA]</scope>
    <source>
        <strain evidence="1 2">DSM 25947</strain>
    </source>
</reference>
<dbReference type="Gene3D" id="3.40.50.1820">
    <property type="entry name" value="alpha/beta hydrolase"/>
    <property type="match status" value="1"/>
</dbReference>